<dbReference type="EMBL" id="CP013023">
    <property type="protein sequence ID" value="ANF95107.1"/>
    <property type="molecule type" value="Genomic_DNA"/>
</dbReference>
<dbReference type="PANTHER" id="PTHR40026">
    <property type="entry name" value="PROTEIN VEG"/>
    <property type="match status" value="1"/>
</dbReference>
<dbReference type="Gene3D" id="2.30.30.100">
    <property type="match status" value="1"/>
</dbReference>
<dbReference type="GO" id="GO:0006355">
    <property type="term" value="P:regulation of DNA-templated transcription"/>
    <property type="evidence" value="ECO:0007669"/>
    <property type="project" value="InterPro"/>
</dbReference>
<dbReference type="KEGG" id="pbv:AR543_03015"/>
<evidence type="ECO:0000313" key="1">
    <source>
        <dbReference type="EMBL" id="ANF95107.1"/>
    </source>
</evidence>
<dbReference type="InterPro" id="IPR009366">
    <property type="entry name" value="Protein_Veg"/>
</dbReference>
<reference evidence="1 2" key="2">
    <citation type="journal article" date="2016" name="Int. J. Syst. Evol. Microbiol.">
        <title>Paenibacillus bovis sp. nov., isolated from raw yak (Bos grunniens) milk.</title>
        <authorList>
            <person name="Gao C."/>
            <person name="Han J."/>
            <person name="Liu Z."/>
            <person name="Xu X."/>
            <person name="Hang F."/>
            <person name="Wu Z."/>
        </authorList>
    </citation>
    <scope>NUCLEOTIDE SEQUENCE [LARGE SCALE GENOMIC DNA]</scope>
    <source>
        <strain evidence="1 2">BD3526</strain>
    </source>
</reference>
<name>A0A172ZCW8_9BACL</name>
<accession>A0A172ZCW8</accession>
<proteinExistence type="predicted"/>
<dbReference type="RefSeq" id="WP_017815539.1">
    <property type="nucleotide sequence ID" value="NZ_CP013023.1"/>
</dbReference>
<dbReference type="OrthoDB" id="5469at2"/>
<organism evidence="1 2">
    <name type="scientific">Paenibacillus bovis</name>
    <dbReference type="NCBI Taxonomy" id="1616788"/>
    <lineage>
        <taxon>Bacteria</taxon>
        <taxon>Bacillati</taxon>
        <taxon>Bacillota</taxon>
        <taxon>Bacilli</taxon>
        <taxon>Bacillales</taxon>
        <taxon>Paenibacillaceae</taxon>
        <taxon>Paenibacillus</taxon>
    </lineage>
</organism>
<reference evidence="2" key="1">
    <citation type="submission" date="2015-10" db="EMBL/GenBank/DDBJ databases">
        <title>Genome of Paenibacillus bovis sp. nov.</title>
        <authorList>
            <person name="Wu Z."/>
            <person name="Gao C."/>
            <person name="Liu Z."/>
            <person name="Zheng H."/>
        </authorList>
    </citation>
    <scope>NUCLEOTIDE SEQUENCE [LARGE SCALE GENOMIC DNA]</scope>
    <source>
        <strain evidence="2">BD3526</strain>
    </source>
</reference>
<keyword evidence="2" id="KW-1185">Reference proteome</keyword>
<dbReference type="PANTHER" id="PTHR40026:SF1">
    <property type="entry name" value="PROTEIN VEG"/>
    <property type="match status" value="1"/>
</dbReference>
<gene>
    <name evidence="1" type="ORF">AR543_03015</name>
</gene>
<dbReference type="AlphaFoldDB" id="A0A172ZCW8"/>
<dbReference type="PIRSF" id="PIRSF037257">
    <property type="entry name" value="DUF1021"/>
    <property type="match status" value="1"/>
</dbReference>
<evidence type="ECO:0000313" key="2">
    <source>
        <dbReference type="Proteomes" id="UP000078148"/>
    </source>
</evidence>
<protein>
    <submittedName>
        <fullName evidence="1">Veg protein</fullName>
    </submittedName>
</protein>
<dbReference type="Proteomes" id="UP000078148">
    <property type="component" value="Chromosome"/>
</dbReference>
<dbReference type="STRING" id="1616788.AR543_03015"/>
<dbReference type="Pfam" id="PF06257">
    <property type="entry name" value="VEG"/>
    <property type="match status" value="1"/>
</dbReference>
<sequence>MANNALTEIKRNLDAHVGHKITLRANGGRKKTIERTGVLEETYPSVFTVKLDDDHQTFERVSYSYADVLTDSVEITVCDEDSQTQIEYAGN</sequence>
<dbReference type="NCBIfam" id="NF046033">
    <property type="entry name" value="BflmStimVeg"/>
    <property type="match status" value="1"/>
</dbReference>